<dbReference type="PANTHER" id="PTHR46753">
    <property type="entry name" value="FYVE AND COILED-COIL DOMAIN-CONTAINING PROTEIN 1"/>
    <property type="match status" value="1"/>
</dbReference>
<dbReference type="InterPro" id="IPR037213">
    <property type="entry name" value="Run_dom_sf"/>
</dbReference>
<dbReference type="InterPro" id="IPR004012">
    <property type="entry name" value="Run_dom"/>
</dbReference>
<evidence type="ECO:0000259" key="2">
    <source>
        <dbReference type="PROSITE" id="PS50106"/>
    </source>
</evidence>
<dbReference type="PROSITE" id="PS01179">
    <property type="entry name" value="PID"/>
    <property type="match status" value="1"/>
</dbReference>
<dbReference type="Gene3D" id="2.30.29.30">
    <property type="entry name" value="Pleckstrin-homology domain (PH domain)/Phosphotyrosine-binding domain (PTB)"/>
    <property type="match status" value="1"/>
</dbReference>
<accession>A0A6P5A072</accession>
<dbReference type="SUPFAM" id="SSF140741">
    <property type="entry name" value="RUN domain-like"/>
    <property type="match status" value="1"/>
</dbReference>
<dbReference type="CDD" id="cd00136">
    <property type="entry name" value="PDZ_canonical"/>
    <property type="match status" value="1"/>
</dbReference>
<evidence type="ECO:0000313" key="5">
    <source>
        <dbReference type="RefSeq" id="XP_019636607.1"/>
    </source>
</evidence>
<dbReference type="Proteomes" id="UP000515135">
    <property type="component" value="Unplaced"/>
</dbReference>
<feature type="domain" description="PID" evidence="1">
    <location>
        <begin position="335"/>
        <end position="457"/>
    </location>
</feature>
<dbReference type="SUPFAM" id="SSF50156">
    <property type="entry name" value="PDZ domain-like"/>
    <property type="match status" value="1"/>
</dbReference>
<evidence type="ECO:0000259" key="3">
    <source>
        <dbReference type="PROSITE" id="PS50826"/>
    </source>
</evidence>
<dbReference type="SMART" id="SM00593">
    <property type="entry name" value="RUN"/>
    <property type="match status" value="1"/>
</dbReference>
<dbReference type="CDD" id="cd17682">
    <property type="entry name" value="RUN_RUFY4_like"/>
    <property type="match status" value="1"/>
</dbReference>
<feature type="domain" description="PDZ" evidence="2">
    <location>
        <begin position="189"/>
        <end position="260"/>
    </location>
</feature>
<dbReference type="PROSITE" id="PS50826">
    <property type="entry name" value="RUN"/>
    <property type="match status" value="1"/>
</dbReference>
<dbReference type="AlphaFoldDB" id="A0A6P5A072"/>
<dbReference type="PANTHER" id="PTHR46753:SF3">
    <property type="entry name" value="PDZ DOMAIN-CONTAINING PROTEIN"/>
    <property type="match status" value="1"/>
</dbReference>
<protein>
    <submittedName>
        <fullName evidence="5">Uncharacterized protein LOC109479164</fullName>
    </submittedName>
</protein>
<dbReference type="SUPFAM" id="SSF50729">
    <property type="entry name" value="PH domain-like"/>
    <property type="match status" value="1"/>
</dbReference>
<dbReference type="InterPro" id="IPR006020">
    <property type="entry name" value="PTB/PI_dom"/>
</dbReference>
<dbReference type="Gene3D" id="1.20.58.900">
    <property type="match status" value="1"/>
</dbReference>
<dbReference type="CDD" id="cd13168">
    <property type="entry name" value="PTB_LOC417372"/>
    <property type="match status" value="1"/>
</dbReference>
<dbReference type="OrthoDB" id="9044749at2759"/>
<organism evidence="4 5">
    <name type="scientific">Branchiostoma belcheri</name>
    <name type="common">Amphioxus</name>
    <dbReference type="NCBI Taxonomy" id="7741"/>
    <lineage>
        <taxon>Eukaryota</taxon>
        <taxon>Metazoa</taxon>
        <taxon>Chordata</taxon>
        <taxon>Cephalochordata</taxon>
        <taxon>Leptocardii</taxon>
        <taxon>Amphioxiformes</taxon>
        <taxon>Branchiostomatidae</taxon>
        <taxon>Branchiostoma</taxon>
    </lineage>
</organism>
<keyword evidence="4" id="KW-1185">Reference proteome</keyword>
<name>A0A6P5A072_BRABE</name>
<proteinExistence type="predicted"/>
<dbReference type="KEGG" id="bbel:109479164"/>
<evidence type="ECO:0000259" key="1">
    <source>
        <dbReference type="PROSITE" id="PS01179"/>
    </source>
</evidence>
<dbReference type="Pfam" id="PF02759">
    <property type="entry name" value="RUN"/>
    <property type="match status" value="1"/>
</dbReference>
<dbReference type="InterPro" id="IPR036034">
    <property type="entry name" value="PDZ_sf"/>
</dbReference>
<dbReference type="Pfam" id="PF00640">
    <property type="entry name" value="PID"/>
    <property type="match status" value="1"/>
</dbReference>
<dbReference type="Gene3D" id="2.30.42.10">
    <property type="match status" value="1"/>
</dbReference>
<evidence type="ECO:0000313" key="4">
    <source>
        <dbReference type="Proteomes" id="UP000515135"/>
    </source>
</evidence>
<dbReference type="InterPro" id="IPR011993">
    <property type="entry name" value="PH-like_dom_sf"/>
</dbReference>
<dbReference type="GeneID" id="109479164"/>
<dbReference type="InterPro" id="IPR001478">
    <property type="entry name" value="PDZ"/>
</dbReference>
<reference evidence="5" key="1">
    <citation type="submission" date="2025-08" db="UniProtKB">
        <authorList>
            <consortium name="RefSeq"/>
        </authorList>
    </citation>
    <scope>IDENTIFICATION</scope>
    <source>
        <tissue evidence="5">Gonad</tissue>
    </source>
</reference>
<sequence length="464" mass="52624">MQNGCKTSDRSWCKMAISDPLLRELQSILKKLKEEPQPITDYGVLLKPLCETLERILRKGLKQPGSLFGINKRDYWSWMESTPNYVCNDKYNPFLNRAIDLTKSSPKLRSLQGRGRCFIRLALAKKIVSVPVEHLLRNARLTEYWYDAGLSIIANPPLAETFMSLLFALTDINFELDVKNASFLDESWVIPVYKRLELVPCSSLGMTIRYLDNRIFVVKVDENGVAGEDNKIEPGDIVDELYQESLYGCKQGKVNSLLREHQGWPVYISVIKCRLPDGTIYPPLVSKIRKLKEELKEFEIKELNKKGPAPMPAHALLPQDYPEQAPVHDPEGKAEFNAKYVGQVSTGRYGDVAEIEGAVEKAIQQNKQQEITENKEVHVELTETEVIITDLKTSNELSKHSYTEISSCGRRSDMTKYFAFIAGDTQCSVSRNFTAFVFEAESADESKIILCSIAQGFGRTSWFV</sequence>
<dbReference type="PROSITE" id="PS50106">
    <property type="entry name" value="PDZ"/>
    <property type="match status" value="1"/>
</dbReference>
<gene>
    <name evidence="5" type="primary">LOC109479164</name>
</gene>
<dbReference type="RefSeq" id="XP_019636607.1">
    <property type="nucleotide sequence ID" value="XM_019781048.1"/>
</dbReference>
<feature type="domain" description="RUN" evidence="3">
    <location>
        <begin position="40"/>
        <end position="181"/>
    </location>
</feature>